<protein>
    <submittedName>
        <fullName evidence="1">Uncharacterized protein</fullName>
    </submittedName>
</protein>
<evidence type="ECO:0000313" key="2">
    <source>
        <dbReference type="Proteomes" id="UP000799754"/>
    </source>
</evidence>
<comment type="caution">
    <text evidence="1">The sequence shown here is derived from an EMBL/GenBank/DDBJ whole genome shotgun (WGS) entry which is preliminary data.</text>
</comment>
<keyword evidence="2" id="KW-1185">Reference proteome</keyword>
<proteinExistence type="predicted"/>
<reference evidence="1" key="1">
    <citation type="journal article" date="2020" name="Stud. Mycol.">
        <title>101 Dothideomycetes genomes: a test case for predicting lifestyles and emergence of pathogens.</title>
        <authorList>
            <person name="Haridas S."/>
            <person name="Albert R."/>
            <person name="Binder M."/>
            <person name="Bloem J."/>
            <person name="Labutti K."/>
            <person name="Salamov A."/>
            <person name="Andreopoulos B."/>
            <person name="Baker S."/>
            <person name="Barry K."/>
            <person name="Bills G."/>
            <person name="Bluhm B."/>
            <person name="Cannon C."/>
            <person name="Castanera R."/>
            <person name="Culley D."/>
            <person name="Daum C."/>
            <person name="Ezra D."/>
            <person name="Gonzalez J."/>
            <person name="Henrissat B."/>
            <person name="Kuo A."/>
            <person name="Liang C."/>
            <person name="Lipzen A."/>
            <person name="Lutzoni F."/>
            <person name="Magnuson J."/>
            <person name="Mondo S."/>
            <person name="Nolan M."/>
            <person name="Ohm R."/>
            <person name="Pangilinan J."/>
            <person name="Park H.-J."/>
            <person name="Ramirez L."/>
            <person name="Alfaro M."/>
            <person name="Sun H."/>
            <person name="Tritt A."/>
            <person name="Yoshinaga Y."/>
            <person name="Zwiers L.-H."/>
            <person name="Turgeon B."/>
            <person name="Goodwin S."/>
            <person name="Spatafora J."/>
            <person name="Crous P."/>
            <person name="Grigoriev I."/>
        </authorList>
    </citation>
    <scope>NUCLEOTIDE SEQUENCE</scope>
    <source>
        <strain evidence="1">CBS 525.71</strain>
    </source>
</reference>
<organism evidence="1 2">
    <name type="scientific">Macroventuria anomochaeta</name>
    <dbReference type="NCBI Taxonomy" id="301207"/>
    <lineage>
        <taxon>Eukaryota</taxon>
        <taxon>Fungi</taxon>
        <taxon>Dikarya</taxon>
        <taxon>Ascomycota</taxon>
        <taxon>Pezizomycotina</taxon>
        <taxon>Dothideomycetes</taxon>
        <taxon>Pleosporomycetidae</taxon>
        <taxon>Pleosporales</taxon>
        <taxon>Pleosporineae</taxon>
        <taxon>Didymellaceae</taxon>
        <taxon>Macroventuria</taxon>
    </lineage>
</organism>
<evidence type="ECO:0000313" key="1">
    <source>
        <dbReference type="EMBL" id="KAF2621281.1"/>
    </source>
</evidence>
<dbReference type="Proteomes" id="UP000799754">
    <property type="component" value="Unassembled WGS sequence"/>
</dbReference>
<dbReference type="EMBL" id="MU006757">
    <property type="protein sequence ID" value="KAF2621281.1"/>
    <property type="molecule type" value="Genomic_DNA"/>
</dbReference>
<name>A0ACB6RHC0_9PLEO</name>
<accession>A0ACB6RHC0</accession>
<sequence length="230" mass="26229">MTIEAALAELDAADSDEDISYTKLAKKHGVWRSTLSRKDQGIHASRAEEGLNRRAMHPRNEAELVDYIRTLTERHLMPTRQMIKNFAVPILGYGPGDSWITVTKMLRDTVTITRFLNRNKDTLITAWTTPMEMARHKADSGAKYSLYFELLHRKMGEYQVEAENTYNMDEKGFAIGVTGRSKRVFDKKLYNKKQFKQSQHNNNSEYLSAILNPKLGESGGYLSLMAMGAM</sequence>
<gene>
    <name evidence="1" type="ORF">BU25DRAFT_443848</name>
</gene>